<feature type="domain" description="HhH-GPD" evidence="4">
    <location>
        <begin position="137"/>
        <end position="301"/>
    </location>
</feature>
<evidence type="ECO:0000256" key="1">
    <source>
        <dbReference type="ARBA" id="ARBA00010817"/>
    </source>
</evidence>
<protein>
    <recommendedName>
        <fullName evidence="4">HhH-GPD domain-containing protein</fullName>
    </recommendedName>
</protein>
<dbReference type="GO" id="GO:0008725">
    <property type="term" value="F:DNA-3-methyladenine glycosylase activity"/>
    <property type="evidence" value="ECO:0007669"/>
    <property type="project" value="TreeGrafter"/>
</dbReference>
<accession>A0A381Z020</accession>
<dbReference type="PANTHER" id="PTHR43003">
    <property type="entry name" value="DNA-3-METHYLADENINE GLYCOSYLASE"/>
    <property type="match status" value="1"/>
</dbReference>
<dbReference type="AlphaFoldDB" id="A0A381Z020"/>
<organism evidence="5">
    <name type="scientific">marine metagenome</name>
    <dbReference type="NCBI Taxonomy" id="408172"/>
    <lineage>
        <taxon>unclassified sequences</taxon>
        <taxon>metagenomes</taxon>
        <taxon>ecological metagenomes</taxon>
    </lineage>
</organism>
<dbReference type="SUPFAM" id="SSF48150">
    <property type="entry name" value="DNA-glycosylase"/>
    <property type="match status" value="1"/>
</dbReference>
<dbReference type="InterPro" id="IPR051912">
    <property type="entry name" value="Alkylbase_DNA_Glycosylase/TA"/>
</dbReference>
<dbReference type="Gene3D" id="1.10.340.30">
    <property type="entry name" value="Hypothetical protein, domain 2"/>
    <property type="match status" value="1"/>
</dbReference>
<dbReference type="PANTHER" id="PTHR43003:SF5">
    <property type="entry name" value="DNA-3-METHYLADENINE GLYCOSYLASE"/>
    <property type="match status" value="1"/>
</dbReference>
<dbReference type="Pfam" id="PF00730">
    <property type="entry name" value="HhH-GPD"/>
    <property type="match status" value="1"/>
</dbReference>
<comment type="similarity">
    <text evidence="1">Belongs to the alkylbase DNA glycosidase AlkA family.</text>
</comment>
<dbReference type="FunFam" id="1.10.340.30:FF:000004">
    <property type="entry name" value="DNA-3-methyladenine glycosylase II"/>
    <property type="match status" value="1"/>
</dbReference>
<dbReference type="SMART" id="SM00478">
    <property type="entry name" value="ENDO3c"/>
    <property type="match status" value="1"/>
</dbReference>
<dbReference type="GO" id="GO:0032131">
    <property type="term" value="F:alkylated DNA binding"/>
    <property type="evidence" value="ECO:0007669"/>
    <property type="project" value="TreeGrafter"/>
</dbReference>
<evidence type="ECO:0000259" key="4">
    <source>
        <dbReference type="SMART" id="SM00478"/>
    </source>
</evidence>
<dbReference type="EMBL" id="UINC01019507">
    <property type="protein sequence ID" value="SVA82636.1"/>
    <property type="molecule type" value="Genomic_DNA"/>
</dbReference>
<evidence type="ECO:0000256" key="3">
    <source>
        <dbReference type="ARBA" id="ARBA00023204"/>
    </source>
</evidence>
<dbReference type="GO" id="GO:0006285">
    <property type="term" value="P:base-excision repair, AP site formation"/>
    <property type="evidence" value="ECO:0007669"/>
    <property type="project" value="TreeGrafter"/>
</dbReference>
<gene>
    <name evidence="5" type="ORF">METZ01_LOCUS135490</name>
</gene>
<dbReference type="InterPro" id="IPR037046">
    <property type="entry name" value="AlkA_N_sf"/>
</dbReference>
<dbReference type="InterPro" id="IPR011257">
    <property type="entry name" value="DNA_glycosylase"/>
</dbReference>
<reference evidence="5" key="1">
    <citation type="submission" date="2018-05" db="EMBL/GenBank/DDBJ databases">
        <authorList>
            <person name="Lanie J.A."/>
            <person name="Ng W.-L."/>
            <person name="Kazmierczak K.M."/>
            <person name="Andrzejewski T.M."/>
            <person name="Davidsen T.M."/>
            <person name="Wayne K.J."/>
            <person name="Tettelin H."/>
            <person name="Glass J.I."/>
            <person name="Rusch D."/>
            <person name="Podicherti R."/>
            <person name="Tsui H.-C.T."/>
            <person name="Winkler M.E."/>
        </authorList>
    </citation>
    <scope>NUCLEOTIDE SEQUENCE</scope>
</reference>
<dbReference type="InterPro" id="IPR003265">
    <property type="entry name" value="HhH-GPD_domain"/>
</dbReference>
<dbReference type="GO" id="GO:0006307">
    <property type="term" value="P:DNA alkylation repair"/>
    <property type="evidence" value="ECO:0007669"/>
    <property type="project" value="TreeGrafter"/>
</dbReference>
<sequence>MDKQVRQITPEASYNFKKTCDFASFYRSKYPTDVYVDGVYSRLIETPVGLCLASASEFSRNNKPIIEVAVRGQDLTEESVTQAVNQISRIIGADQAPLEFYKMAESDPILAPLVEEFRGLHIPQTNTVFEGLILAILGQQISTHVARILREGIVEIYGNALDFEGETYYAFPTPESLATAGTESLHANKFSQRKAEYVCDISDMQHQGNIDLEDLRNLSHHDAADKLISLRGVGPWTVHWLLIRSLGYQDGFPSGDLALQKVMGKYLRDGLVMSDSEVLNYSEIWTPYRSWVTTYIFASLRSGITV</sequence>
<evidence type="ECO:0000256" key="2">
    <source>
        <dbReference type="ARBA" id="ARBA00022763"/>
    </source>
</evidence>
<keyword evidence="3" id="KW-0234">DNA repair</keyword>
<proteinExistence type="inferred from homology"/>
<dbReference type="Gene3D" id="1.10.1670.10">
    <property type="entry name" value="Helix-hairpin-Helix base-excision DNA repair enzymes (C-terminal)"/>
    <property type="match status" value="1"/>
</dbReference>
<name>A0A381Z020_9ZZZZ</name>
<dbReference type="InterPro" id="IPR023170">
    <property type="entry name" value="HhH_base_excis_C"/>
</dbReference>
<evidence type="ECO:0000313" key="5">
    <source>
        <dbReference type="EMBL" id="SVA82636.1"/>
    </source>
</evidence>
<dbReference type="GO" id="GO:0043916">
    <property type="term" value="F:DNA-7-methylguanine glycosylase activity"/>
    <property type="evidence" value="ECO:0007669"/>
    <property type="project" value="TreeGrafter"/>
</dbReference>
<keyword evidence="2" id="KW-0227">DNA damage</keyword>
<dbReference type="GO" id="GO:0032993">
    <property type="term" value="C:protein-DNA complex"/>
    <property type="evidence" value="ECO:0007669"/>
    <property type="project" value="TreeGrafter"/>
</dbReference>
<dbReference type="Gene3D" id="3.30.310.20">
    <property type="entry name" value="DNA-3-methyladenine glycosylase AlkA, N-terminal domain"/>
    <property type="match status" value="1"/>
</dbReference>
<dbReference type="CDD" id="cd00056">
    <property type="entry name" value="ENDO3c"/>
    <property type="match status" value="1"/>
</dbReference>